<reference evidence="3" key="1">
    <citation type="submission" date="2020-10" db="EMBL/GenBank/DDBJ databases">
        <authorList>
            <person name="Gilroy R."/>
        </authorList>
    </citation>
    <scope>NUCLEOTIDE SEQUENCE</scope>
    <source>
        <strain evidence="3">17073</strain>
    </source>
</reference>
<keyword evidence="1" id="KW-0732">Signal</keyword>
<dbReference type="Pfam" id="PF03724">
    <property type="entry name" value="META"/>
    <property type="match status" value="2"/>
</dbReference>
<name>A0A9D1LG55_9BACT</name>
<feature type="domain" description="DUF306" evidence="2">
    <location>
        <begin position="62"/>
        <end position="148"/>
    </location>
</feature>
<comment type="caution">
    <text evidence="3">The sequence shown here is derived from an EMBL/GenBank/DDBJ whole genome shotgun (WGS) entry which is preliminary data.</text>
</comment>
<evidence type="ECO:0000256" key="1">
    <source>
        <dbReference type="SAM" id="SignalP"/>
    </source>
</evidence>
<feature type="domain" description="DUF306" evidence="2">
    <location>
        <begin position="176"/>
        <end position="283"/>
    </location>
</feature>
<dbReference type="EMBL" id="DVMS01000039">
    <property type="protein sequence ID" value="HIU38335.1"/>
    <property type="molecule type" value="Genomic_DNA"/>
</dbReference>
<evidence type="ECO:0000259" key="2">
    <source>
        <dbReference type="Pfam" id="PF03724"/>
    </source>
</evidence>
<feature type="signal peptide" evidence="1">
    <location>
        <begin position="1"/>
        <end position="22"/>
    </location>
</feature>
<evidence type="ECO:0000313" key="4">
    <source>
        <dbReference type="Proteomes" id="UP000824076"/>
    </source>
</evidence>
<dbReference type="InterPro" id="IPR005184">
    <property type="entry name" value="DUF306_Meta_HslJ"/>
</dbReference>
<dbReference type="InterPro" id="IPR053147">
    <property type="entry name" value="Hsp_HslJ-like"/>
</dbReference>
<accession>A0A9D1LG55</accession>
<dbReference type="Proteomes" id="UP000824076">
    <property type="component" value="Unassembled WGS sequence"/>
</dbReference>
<dbReference type="AlphaFoldDB" id="A0A9D1LG55"/>
<gene>
    <name evidence="3" type="ORF">IAD18_01560</name>
</gene>
<dbReference type="InterPro" id="IPR038670">
    <property type="entry name" value="HslJ-like_sf"/>
</dbReference>
<proteinExistence type="predicted"/>
<reference evidence="3" key="2">
    <citation type="journal article" date="2021" name="PeerJ">
        <title>Extensive microbial diversity within the chicken gut microbiome revealed by metagenomics and culture.</title>
        <authorList>
            <person name="Gilroy R."/>
            <person name="Ravi A."/>
            <person name="Getino M."/>
            <person name="Pursley I."/>
            <person name="Horton D.L."/>
            <person name="Alikhan N.F."/>
            <person name="Baker D."/>
            <person name="Gharbi K."/>
            <person name="Hall N."/>
            <person name="Watson M."/>
            <person name="Adriaenssens E.M."/>
            <person name="Foster-Nyarko E."/>
            <person name="Jarju S."/>
            <person name="Secka A."/>
            <person name="Antonio M."/>
            <person name="Oren A."/>
            <person name="Chaudhuri R.R."/>
            <person name="La Ragione R."/>
            <person name="Hildebrand F."/>
            <person name="Pallen M.J."/>
        </authorList>
    </citation>
    <scope>NUCLEOTIDE SEQUENCE</scope>
    <source>
        <strain evidence="3">17073</strain>
    </source>
</reference>
<dbReference type="Gene3D" id="2.40.128.270">
    <property type="match status" value="2"/>
</dbReference>
<protein>
    <submittedName>
        <fullName evidence="3">META domain-containing protein</fullName>
    </submittedName>
</protein>
<sequence>MHNLSLFIIATCICLASPICKAAEHGPAHTIFAEASARKDKKKEKTVVEEKNTIEQLKRLPGEWIILSAMDKPVDMRTNLPFIYFNAPDGRIYGNLGCNIVNGCYEATADGKLTFSDVLSTMQYCDYIRDESNILEGLNTAASFNIYTKDNLHYIDIFDTQGNVIIQGKRHNANFLSGTWKVVKIEENDIAGSDIELVFDIPELKLHGKAGCNIINGAIGIDRNKDWFIQFQSIISTRMLCDEQTMAIERDLLIALEEVETISRKDRDNATLLDKNGNAVLVLQRIDPKEN</sequence>
<dbReference type="PANTHER" id="PTHR35535:SF1">
    <property type="entry name" value="HEAT SHOCK PROTEIN HSLJ"/>
    <property type="match status" value="1"/>
</dbReference>
<dbReference type="PANTHER" id="PTHR35535">
    <property type="entry name" value="HEAT SHOCK PROTEIN HSLJ"/>
    <property type="match status" value="1"/>
</dbReference>
<feature type="chain" id="PRO_5038822206" evidence="1">
    <location>
        <begin position="23"/>
        <end position="291"/>
    </location>
</feature>
<organism evidence="3 4">
    <name type="scientific">Candidatus Limisoma intestinavium</name>
    <dbReference type="NCBI Taxonomy" id="2840856"/>
    <lineage>
        <taxon>Bacteria</taxon>
        <taxon>Pseudomonadati</taxon>
        <taxon>Bacteroidota</taxon>
        <taxon>Bacteroidia</taxon>
        <taxon>Bacteroidales</taxon>
        <taxon>Candidatus Limisoma</taxon>
    </lineage>
</organism>
<evidence type="ECO:0000313" key="3">
    <source>
        <dbReference type="EMBL" id="HIU38335.1"/>
    </source>
</evidence>